<evidence type="ECO:0000313" key="7">
    <source>
        <dbReference type="Proteomes" id="UP000002484"/>
    </source>
</evidence>
<dbReference type="HOGENOM" id="CLU_016455_0_3_11"/>
<proteinExistence type="inferred from homology"/>
<keyword evidence="3" id="KW-1133">Transmembrane helix</keyword>
<feature type="compositionally biased region" description="Low complexity" evidence="2">
    <location>
        <begin position="363"/>
        <end position="380"/>
    </location>
</feature>
<feature type="compositionally biased region" description="Pro residues" evidence="2">
    <location>
        <begin position="491"/>
        <end position="504"/>
    </location>
</feature>
<dbReference type="STRING" id="298654.FraEuI1c_4927"/>
<evidence type="ECO:0000313" key="6">
    <source>
        <dbReference type="EMBL" id="ADP82917.1"/>
    </source>
</evidence>
<comment type="similarity">
    <text evidence="1">Belongs to the LytR/CpsA/Psr (LCP) family.</text>
</comment>
<evidence type="ECO:0000256" key="2">
    <source>
        <dbReference type="SAM" id="MobiDB-lite"/>
    </source>
</evidence>
<dbReference type="NCBIfam" id="TIGR00350">
    <property type="entry name" value="lytR_cpsA_psr"/>
    <property type="match status" value="1"/>
</dbReference>
<dbReference type="PANTHER" id="PTHR33392">
    <property type="entry name" value="POLYISOPRENYL-TEICHOIC ACID--PEPTIDOGLYCAN TEICHOIC ACID TRANSFERASE TAGU"/>
    <property type="match status" value="1"/>
</dbReference>
<feature type="domain" description="Cell envelope-related transcriptional attenuator" evidence="4">
    <location>
        <begin position="106"/>
        <end position="261"/>
    </location>
</feature>
<dbReference type="InterPro" id="IPR050922">
    <property type="entry name" value="LytR/CpsA/Psr_CW_biosynth"/>
</dbReference>
<dbReference type="Pfam" id="PF13399">
    <property type="entry name" value="LytR_C"/>
    <property type="match status" value="1"/>
</dbReference>
<name>E3J1V9_PSEI1</name>
<feature type="region of interest" description="Disordered" evidence="2">
    <location>
        <begin position="355"/>
        <end position="380"/>
    </location>
</feature>
<dbReference type="InterPro" id="IPR027381">
    <property type="entry name" value="LytR/CpsA/Psr_C"/>
</dbReference>
<reference evidence="6 7" key="1">
    <citation type="submission" date="2010-10" db="EMBL/GenBank/DDBJ databases">
        <title>Complete sequence of Frankia sp. EuI1c.</title>
        <authorList>
            <consortium name="US DOE Joint Genome Institute"/>
            <person name="Lucas S."/>
            <person name="Copeland A."/>
            <person name="Lapidus A."/>
            <person name="Cheng J.-F."/>
            <person name="Bruce D."/>
            <person name="Goodwin L."/>
            <person name="Pitluck S."/>
            <person name="Chertkov O."/>
            <person name="Detter J.C."/>
            <person name="Han C."/>
            <person name="Tapia R."/>
            <person name="Land M."/>
            <person name="Hauser L."/>
            <person name="Jeffries C."/>
            <person name="Kyrpides N."/>
            <person name="Ivanova N."/>
            <person name="Mikhailova N."/>
            <person name="Beauchemin N."/>
            <person name="Sen A."/>
            <person name="Sur S.A."/>
            <person name="Gtari M."/>
            <person name="Wall L."/>
            <person name="Tisa L."/>
            <person name="Woyke T."/>
        </authorList>
    </citation>
    <scope>NUCLEOTIDE SEQUENCE [LARGE SCALE GENOMIC DNA]</scope>
    <source>
        <strain evidence="7">DSM 45817 / CECT 9037 / EuI1c</strain>
    </source>
</reference>
<dbReference type="eggNOG" id="COG1316">
    <property type="taxonomic scope" value="Bacteria"/>
</dbReference>
<keyword evidence="3" id="KW-0472">Membrane</keyword>
<dbReference type="InParanoid" id="E3J1V9"/>
<evidence type="ECO:0000259" key="4">
    <source>
        <dbReference type="Pfam" id="PF03816"/>
    </source>
</evidence>
<dbReference type="Proteomes" id="UP000002484">
    <property type="component" value="Chromosome"/>
</dbReference>
<dbReference type="OrthoDB" id="9782542at2"/>
<dbReference type="Pfam" id="PF03816">
    <property type="entry name" value="LytR_cpsA_psr"/>
    <property type="match status" value="1"/>
</dbReference>
<dbReference type="FunCoup" id="E3J1V9">
    <property type="interactions" value="1"/>
</dbReference>
<sequence>MAQRDGRTGPRRLLPPPDVEPRRPGTRRSPFRRPVLVVLAVLSFSVLVVSTVGWAGYRRFDSALTRENGWNLAGASDPSGTMNVLLLGSDSRAGTGGEYGQVDGDRSDTTIIAHFGADGAVTLLSFPRDTLVPVVPRVAGVPADGRSKLTDVLNLAGVPGLITTLQALTGLRIDHTISIDLAGFKAMTDAVGGVTVCVRPLPDGGTGNLNDAWSQWHGHLGENRLNGEQALAFVRTRHALGDERLRILRQQQFLARLLAKATGLGVLTNPVRLAALLGAVGGSLTVDKGLGEQQLVALANRLATLGPGKLTFTTIPTHVPTRAEGAIDDRGTVPSHQQVLFLDQDAFERLVGPLRSTAGRRSGAPAHPATTGGATGTPAPAVGPTLAPGAVTIAVVRNAAGRNGLAAQTAAYLRERGFTGPMTVADAHGTLATTEIHYGSAGPDVGAGVAAARTLAALIPGARLVPDPAARHGLVVILGGAFTRLATGGPSTPPPASTSPPAVPAPADTSCTP</sequence>
<keyword evidence="7" id="KW-1185">Reference proteome</keyword>
<gene>
    <name evidence="6" type="ordered locus">FraEuI1c_4927</name>
</gene>
<dbReference type="AlphaFoldDB" id="E3J1V9"/>
<keyword evidence="3" id="KW-0812">Transmembrane</keyword>
<dbReference type="Gene3D" id="3.30.70.2390">
    <property type="match status" value="1"/>
</dbReference>
<organism evidence="6 7">
    <name type="scientific">Pseudofrankia inefficax (strain DSM 45817 / CECT 9037 / DDB 130130 / EuI1c)</name>
    <name type="common">Frankia inefficax</name>
    <dbReference type="NCBI Taxonomy" id="298654"/>
    <lineage>
        <taxon>Bacteria</taxon>
        <taxon>Bacillati</taxon>
        <taxon>Actinomycetota</taxon>
        <taxon>Actinomycetes</taxon>
        <taxon>Frankiales</taxon>
        <taxon>Frankiaceae</taxon>
        <taxon>Pseudofrankia</taxon>
    </lineage>
</organism>
<dbReference type="EMBL" id="CP002299">
    <property type="protein sequence ID" value="ADP82917.1"/>
    <property type="molecule type" value="Genomic_DNA"/>
</dbReference>
<dbReference type="KEGG" id="fri:FraEuI1c_4927"/>
<dbReference type="RefSeq" id="WP_013426035.1">
    <property type="nucleotide sequence ID" value="NC_014666.1"/>
</dbReference>
<feature type="domain" description="LytR/CpsA/Psr regulator C-terminal" evidence="5">
    <location>
        <begin position="395"/>
        <end position="482"/>
    </location>
</feature>
<dbReference type="InterPro" id="IPR004474">
    <property type="entry name" value="LytR_CpsA_psr"/>
</dbReference>
<feature type="region of interest" description="Disordered" evidence="2">
    <location>
        <begin position="1"/>
        <end position="27"/>
    </location>
</feature>
<dbReference type="Gene3D" id="3.40.630.190">
    <property type="entry name" value="LCP protein"/>
    <property type="match status" value="1"/>
</dbReference>
<protein>
    <submittedName>
        <fullName evidence="6">Cell envelope-related transcriptional attenuator</fullName>
    </submittedName>
</protein>
<feature type="transmembrane region" description="Helical" evidence="3">
    <location>
        <begin position="35"/>
        <end position="57"/>
    </location>
</feature>
<evidence type="ECO:0000256" key="1">
    <source>
        <dbReference type="ARBA" id="ARBA00006068"/>
    </source>
</evidence>
<feature type="region of interest" description="Disordered" evidence="2">
    <location>
        <begin position="487"/>
        <end position="513"/>
    </location>
</feature>
<dbReference type="PANTHER" id="PTHR33392:SF6">
    <property type="entry name" value="POLYISOPRENYL-TEICHOIC ACID--PEPTIDOGLYCAN TEICHOIC ACID TRANSFERASE TAGU"/>
    <property type="match status" value="1"/>
</dbReference>
<evidence type="ECO:0000256" key="3">
    <source>
        <dbReference type="SAM" id="Phobius"/>
    </source>
</evidence>
<accession>E3J1V9</accession>
<evidence type="ECO:0000259" key="5">
    <source>
        <dbReference type="Pfam" id="PF13399"/>
    </source>
</evidence>